<evidence type="ECO:0000313" key="10">
    <source>
        <dbReference type="EMBL" id="OYQ45624.1"/>
    </source>
</evidence>
<evidence type="ECO:0000256" key="4">
    <source>
        <dbReference type="ARBA" id="ARBA00022679"/>
    </source>
</evidence>
<proteinExistence type="inferred from homology"/>
<dbReference type="SUPFAM" id="SSF53756">
    <property type="entry name" value="UDP-Glycosyltransferase/glycogen phosphorylase"/>
    <property type="match status" value="1"/>
</dbReference>
<dbReference type="EC" id="2.4.99.12" evidence="2 8"/>
<keyword evidence="8" id="KW-1003">Cell membrane</keyword>
<evidence type="ECO:0000259" key="9">
    <source>
        <dbReference type="Pfam" id="PF04413"/>
    </source>
</evidence>
<dbReference type="Gene3D" id="3.40.50.11720">
    <property type="entry name" value="3-Deoxy-D-manno-octulosonic-acid transferase, N-terminal domain"/>
    <property type="match status" value="1"/>
</dbReference>
<evidence type="ECO:0000256" key="5">
    <source>
        <dbReference type="ARBA" id="ARBA00031445"/>
    </source>
</evidence>
<dbReference type="GO" id="GO:0043842">
    <property type="term" value="F:Kdo transferase activity"/>
    <property type="evidence" value="ECO:0007669"/>
    <property type="project" value="UniProtKB-EC"/>
</dbReference>
<dbReference type="InterPro" id="IPR007507">
    <property type="entry name" value="Glycos_transf_N"/>
</dbReference>
<dbReference type="Gene3D" id="3.40.50.2000">
    <property type="entry name" value="Glycogen Phosphorylase B"/>
    <property type="match status" value="1"/>
</dbReference>
<dbReference type="Pfam" id="PF04413">
    <property type="entry name" value="Glycos_transf_N"/>
    <property type="match status" value="1"/>
</dbReference>
<keyword evidence="4 8" id="KW-0808">Transferase</keyword>
<dbReference type="RefSeq" id="WP_094412026.1">
    <property type="nucleotide sequence ID" value="NZ_NOXV01000134.1"/>
</dbReference>
<comment type="function">
    <text evidence="8">Involved in lipopolysaccharide (LPS) biosynthesis. Catalyzes the transfer of 3-deoxy-D-manno-octulosonate (Kdo) residue(s) from CMP-Kdo to lipid IV(A), the tetraacyldisaccharide-1,4'-bisphosphate precursor of lipid A.</text>
</comment>
<accession>A0A255ZXL0</accession>
<keyword evidence="11" id="KW-1185">Reference proteome</keyword>
<evidence type="ECO:0000256" key="1">
    <source>
        <dbReference type="ARBA" id="ARBA00004713"/>
    </source>
</evidence>
<name>A0A255ZXL0_9FLAO</name>
<sequence>MFFIYNQLLYIAWGVLKIAALFSPKLTLFVKGRKNVFALLEERVQPGNKTIWFHAASLGEYEQGLPVMERIRQEHPEHKIVLTFFSPSGYEVRRNTNAADIVVYLPMDTTRNARKFIRLVHPDMAFFVKYEYWPNYLKELKKAAIPSYLVSGLFREKQVFFKSYGGFYRQALTAFTHFFVQDADSKKLLQNIGYHNVTVSGDTRFDRVSEILQRDNTLPFIEEFSNGSTNVVFGSSWPKDEAMFAGFINNSNNIKFIIAPHTTDAGHIKEIKTAINRKAVLFSEKEGKDLAGYDVFIIDTIGILGKIYSYADIAYVGGGFGTSGLHNILEPAAFGIPVVIGPNHEKYPEAAAMIHFGGCLEANGKNSLENILDELIKNDDYRSETGHKAGMFISMNRGAVDIIMKKIR</sequence>
<comment type="caution">
    <text evidence="10">The sequence shown here is derived from an EMBL/GenBank/DDBJ whole genome shotgun (WGS) entry which is preliminary data.</text>
</comment>
<dbReference type="GO" id="GO:0005886">
    <property type="term" value="C:plasma membrane"/>
    <property type="evidence" value="ECO:0007669"/>
    <property type="project" value="UniProtKB-SubCell"/>
</dbReference>
<evidence type="ECO:0000256" key="6">
    <source>
        <dbReference type="ARBA" id="ARBA00049183"/>
    </source>
</evidence>
<evidence type="ECO:0000256" key="8">
    <source>
        <dbReference type="RuleBase" id="RU365103"/>
    </source>
</evidence>
<keyword evidence="8" id="KW-0472">Membrane</keyword>
<dbReference type="PANTHER" id="PTHR42755:SF1">
    <property type="entry name" value="3-DEOXY-D-MANNO-OCTULOSONIC ACID TRANSFERASE, MITOCHONDRIAL-RELATED"/>
    <property type="match status" value="1"/>
</dbReference>
<dbReference type="GO" id="GO:0009244">
    <property type="term" value="P:lipopolysaccharide core region biosynthetic process"/>
    <property type="evidence" value="ECO:0007669"/>
    <property type="project" value="UniProtKB-UniRule"/>
</dbReference>
<comment type="catalytic activity">
    <reaction evidence="6 8">
        <text>lipid IVA (E. coli) + CMP-3-deoxy-beta-D-manno-octulosonate = alpha-Kdo-(2-&gt;6)-lipid IVA (E. coli) + CMP + H(+)</text>
        <dbReference type="Rhea" id="RHEA:28066"/>
        <dbReference type="ChEBI" id="CHEBI:15378"/>
        <dbReference type="ChEBI" id="CHEBI:58603"/>
        <dbReference type="ChEBI" id="CHEBI:60364"/>
        <dbReference type="ChEBI" id="CHEBI:60377"/>
        <dbReference type="ChEBI" id="CHEBI:85987"/>
        <dbReference type="EC" id="2.4.99.12"/>
    </reaction>
</comment>
<dbReference type="InterPro" id="IPR038107">
    <property type="entry name" value="Glycos_transf_N_sf"/>
</dbReference>
<comment type="pathway">
    <text evidence="1 8">Bacterial outer membrane biogenesis; LPS core biosynthesis.</text>
</comment>
<organism evidence="10 11">
    <name type="scientific">Flavobacterium cyanobacteriorum</name>
    <dbReference type="NCBI Taxonomy" id="2022802"/>
    <lineage>
        <taxon>Bacteria</taxon>
        <taxon>Pseudomonadati</taxon>
        <taxon>Bacteroidota</taxon>
        <taxon>Flavobacteriia</taxon>
        <taxon>Flavobacteriales</taxon>
        <taxon>Flavobacteriaceae</taxon>
        <taxon>Flavobacterium</taxon>
    </lineage>
</organism>
<dbReference type="Proteomes" id="UP000216605">
    <property type="component" value="Unassembled WGS sequence"/>
</dbReference>
<reference evidence="10 11" key="1">
    <citation type="submission" date="2017-07" db="EMBL/GenBank/DDBJ databases">
        <title>Flavobacterium cyanobacteriorum sp. nov., isolated from cyanobacterial aggregates in a eutrophic lake.</title>
        <authorList>
            <person name="Cai H."/>
        </authorList>
    </citation>
    <scope>NUCLEOTIDE SEQUENCE [LARGE SCALE GENOMIC DNA]</scope>
    <source>
        <strain evidence="10 11">TH021</strain>
    </source>
</reference>
<dbReference type="UniPathway" id="UPA00958"/>
<gene>
    <name evidence="10" type="ORF">CHU92_01850</name>
</gene>
<evidence type="ECO:0000256" key="2">
    <source>
        <dbReference type="ARBA" id="ARBA00012621"/>
    </source>
</evidence>
<comment type="similarity">
    <text evidence="8">Belongs to the glycosyltransferase group 1 family.</text>
</comment>
<comment type="subcellular location">
    <subcellularLocation>
        <location evidence="8">Cell membrane</location>
    </subcellularLocation>
</comment>
<feature type="active site" description="Proton acceptor" evidence="7">
    <location>
        <position position="60"/>
    </location>
</feature>
<dbReference type="OrthoDB" id="9789797at2"/>
<dbReference type="GO" id="GO:0009245">
    <property type="term" value="P:lipid A biosynthetic process"/>
    <property type="evidence" value="ECO:0007669"/>
    <property type="project" value="TreeGrafter"/>
</dbReference>
<protein>
    <recommendedName>
        <fullName evidence="3 8">3-deoxy-D-manno-octulosonic acid transferase</fullName>
        <shortName evidence="8">Kdo transferase</shortName>
        <ecNumber evidence="2 8">2.4.99.12</ecNumber>
    </recommendedName>
    <alternativeName>
        <fullName evidence="5 8">Lipid IV(A) 3-deoxy-D-manno-octulosonic acid transferase</fullName>
    </alternativeName>
</protein>
<dbReference type="InterPro" id="IPR039901">
    <property type="entry name" value="Kdotransferase"/>
</dbReference>
<feature type="domain" description="3-deoxy-D-manno-octulosonic-acid transferase N-terminal" evidence="9">
    <location>
        <begin position="42"/>
        <end position="206"/>
    </location>
</feature>
<evidence type="ECO:0000256" key="7">
    <source>
        <dbReference type="PIRSR" id="PIRSR639901-1"/>
    </source>
</evidence>
<evidence type="ECO:0000313" key="11">
    <source>
        <dbReference type="Proteomes" id="UP000216605"/>
    </source>
</evidence>
<dbReference type="PANTHER" id="PTHR42755">
    <property type="entry name" value="3-DEOXY-MANNO-OCTULOSONATE CYTIDYLYLTRANSFERASE"/>
    <property type="match status" value="1"/>
</dbReference>
<keyword evidence="8" id="KW-0448">Lipopolysaccharide biosynthesis</keyword>
<evidence type="ECO:0000256" key="3">
    <source>
        <dbReference type="ARBA" id="ARBA00019077"/>
    </source>
</evidence>
<dbReference type="AlphaFoldDB" id="A0A255ZXL0"/>
<dbReference type="EMBL" id="NOXV01000134">
    <property type="protein sequence ID" value="OYQ45624.1"/>
    <property type="molecule type" value="Genomic_DNA"/>
</dbReference>